<feature type="domain" description="Conjugative transposon TraM C-terminal" evidence="4">
    <location>
        <begin position="253"/>
        <end position="396"/>
    </location>
</feature>
<organism evidence="5 6">
    <name type="scientific">Hymenobacter koreensis</name>
    <dbReference type="NCBI Taxonomy" id="1084523"/>
    <lineage>
        <taxon>Bacteria</taxon>
        <taxon>Pseudomonadati</taxon>
        <taxon>Bacteroidota</taxon>
        <taxon>Cytophagia</taxon>
        <taxon>Cytophagales</taxon>
        <taxon>Hymenobacteraceae</taxon>
        <taxon>Hymenobacter</taxon>
    </lineage>
</organism>
<keyword evidence="3" id="KW-1133">Transmembrane helix</keyword>
<feature type="compositionally biased region" description="Polar residues" evidence="2">
    <location>
        <begin position="234"/>
        <end position="243"/>
    </location>
</feature>
<feature type="transmembrane region" description="Helical" evidence="3">
    <location>
        <begin position="21"/>
        <end position="39"/>
    </location>
</feature>
<keyword evidence="6" id="KW-1185">Reference proteome</keyword>
<dbReference type="EMBL" id="BAABHA010000003">
    <property type="protein sequence ID" value="GAA4379725.1"/>
    <property type="molecule type" value="Genomic_DNA"/>
</dbReference>
<evidence type="ECO:0000313" key="6">
    <source>
        <dbReference type="Proteomes" id="UP001500454"/>
    </source>
</evidence>
<keyword evidence="1" id="KW-0175">Coiled coil</keyword>
<comment type="caution">
    <text evidence="5">The sequence shown here is derived from an EMBL/GenBank/DDBJ whole genome shotgun (WGS) entry which is preliminary data.</text>
</comment>
<dbReference type="Proteomes" id="UP001500454">
    <property type="component" value="Unassembled WGS sequence"/>
</dbReference>
<evidence type="ECO:0000259" key="4">
    <source>
        <dbReference type="Pfam" id="PF12508"/>
    </source>
</evidence>
<evidence type="ECO:0000256" key="2">
    <source>
        <dbReference type="SAM" id="MobiDB-lite"/>
    </source>
</evidence>
<feature type="region of interest" description="Disordered" evidence="2">
    <location>
        <begin position="222"/>
        <end position="251"/>
    </location>
</feature>
<evidence type="ECO:0000313" key="5">
    <source>
        <dbReference type="EMBL" id="GAA4379725.1"/>
    </source>
</evidence>
<dbReference type="Pfam" id="PF12508">
    <property type="entry name" value="Transposon_TraM"/>
    <property type="match status" value="1"/>
</dbReference>
<keyword evidence="3" id="KW-0812">Transmembrane</keyword>
<sequence length="400" mass="41880">MTTATRTPRDAQFYRTRKMATFLPVVGVPFLAVMFYLGGGGTGMPAQAQNNESGFNTNLPKAEQASITSSKLEAYASPVDTLRNRGLVDARVDTTTGNGLSYAVGADGRPGPNGSVDRSVAEAQQQLIAAQQAQLNGGATNTTAQPATEPGTLTPEEQLQLMRSEHERELSEARAQAQMAALQAQSNSVGAAAPRAVAAAPKRKKNPSTRLRVIDDDAVVSRLGSNGPRRRRTASFQGFDSETGTGGDANTLPAVIHESQEVVSGSLVKMRLTESAVINGHQLPAGTFIYGKCSLMGERLSIAIETLKSGNNVFSAALEVYDVDGLEGLHIPGAITRDAAKQAGAEGLGAADMMTMSADPAMAAAGVAVSAVKGIGQKKIRLVKVRLKAGYNVMLKVDQQ</sequence>
<dbReference type="RefSeq" id="WP_345223318.1">
    <property type="nucleotide sequence ID" value="NZ_BAABHA010000003.1"/>
</dbReference>
<reference evidence="6" key="1">
    <citation type="journal article" date="2019" name="Int. J. Syst. Evol. Microbiol.">
        <title>The Global Catalogue of Microorganisms (GCM) 10K type strain sequencing project: providing services to taxonomists for standard genome sequencing and annotation.</title>
        <authorList>
            <consortium name="The Broad Institute Genomics Platform"/>
            <consortium name="The Broad Institute Genome Sequencing Center for Infectious Disease"/>
            <person name="Wu L."/>
            <person name="Ma J."/>
        </authorList>
    </citation>
    <scope>NUCLEOTIDE SEQUENCE [LARGE SCALE GENOMIC DNA]</scope>
    <source>
        <strain evidence="6">JCM 17924</strain>
    </source>
</reference>
<evidence type="ECO:0000256" key="1">
    <source>
        <dbReference type="SAM" id="Coils"/>
    </source>
</evidence>
<keyword evidence="3" id="KW-0472">Membrane</keyword>
<name>A0ABP8IY30_9BACT</name>
<accession>A0ABP8IY30</accession>
<feature type="coiled-coil region" evidence="1">
    <location>
        <begin position="156"/>
        <end position="183"/>
    </location>
</feature>
<dbReference type="InterPro" id="IPR055407">
    <property type="entry name" value="TraM_C"/>
</dbReference>
<gene>
    <name evidence="5" type="ORF">GCM10023186_17430</name>
</gene>
<evidence type="ECO:0000256" key="3">
    <source>
        <dbReference type="SAM" id="Phobius"/>
    </source>
</evidence>
<protein>
    <recommendedName>
        <fullName evidence="4">Conjugative transposon TraM C-terminal domain-containing protein</fullName>
    </recommendedName>
</protein>
<proteinExistence type="predicted"/>